<evidence type="ECO:0000313" key="4">
    <source>
        <dbReference type="Proteomes" id="UP000215332"/>
    </source>
</evidence>
<feature type="compositionally biased region" description="Low complexity" evidence="1">
    <location>
        <begin position="39"/>
        <end position="54"/>
    </location>
</feature>
<dbReference type="RefSeq" id="WP_065860629.1">
    <property type="nucleotide sequence ID" value="NZ_LT906441.1"/>
</dbReference>
<dbReference type="Proteomes" id="UP000215332">
    <property type="component" value="Chromosome 1"/>
</dbReference>
<dbReference type="EMBL" id="LT906441">
    <property type="protein sequence ID" value="SNV37202.1"/>
    <property type="molecule type" value="Genomic_DNA"/>
</dbReference>
<sequence length="204" mass="22870">MPNDQWGPYKTPEDQPQRPASDIPQGQGNSHEQNPHATQYPQQPQDQQPGRGQYAPNPCGYDPYTPQQVGHPRPRVSFPTAVRLFFKNYAVFNGRASRSEFWWVVLLNILVGAVLGGINGGMGGSTTNPSTLYSVLSLVWELATLVPRIALGVRRLHDTNRSGFNLFWALLPVVGWIVLLVFYCQSSHPDAWRRYDNGTLPVEE</sequence>
<dbReference type="KEGG" id="cgrn:4412665_01482"/>
<feature type="region of interest" description="Disordered" evidence="1">
    <location>
        <begin position="1"/>
        <end position="73"/>
    </location>
</feature>
<dbReference type="PANTHER" id="PTHR34980:SF2">
    <property type="entry name" value="INNER MEMBRANE PROTEIN YHAH-RELATED"/>
    <property type="match status" value="1"/>
</dbReference>
<dbReference type="GO" id="GO:0005886">
    <property type="term" value="C:plasma membrane"/>
    <property type="evidence" value="ECO:0007669"/>
    <property type="project" value="TreeGrafter"/>
</dbReference>
<dbReference type="InterPro" id="IPR008523">
    <property type="entry name" value="DUF805"/>
</dbReference>
<feature type="transmembrane region" description="Helical" evidence="2">
    <location>
        <begin position="101"/>
        <end position="120"/>
    </location>
</feature>
<dbReference type="eggNOG" id="COG3152">
    <property type="taxonomic scope" value="Bacteria"/>
</dbReference>
<dbReference type="PANTHER" id="PTHR34980">
    <property type="entry name" value="INNER MEMBRANE PROTEIN-RELATED-RELATED"/>
    <property type="match status" value="1"/>
</dbReference>
<accession>A0A239WS13</accession>
<dbReference type="AlphaFoldDB" id="A0A239WS13"/>
<keyword evidence="2" id="KW-1133">Transmembrane helix</keyword>
<evidence type="ECO:0000313" key="3">
    <source>
        <dbReference type="EMBL" id="SNV37202.1"/>
    </source>
</evidence>
<reference evidence="3 4" key="1">
    <citation type="submission" date="2017-06" db="EMBL/GenBank/DDBJ databases">
        <authorList>
            <consortium name="Pathogen Informatics"/>
        </authorList>
    </citation>
    <scope>NUCLEOTIDE SEQUENCE [LARGE SCALE GENOMIC DNA]</scope>
    <source>
        <strain evidence="3 4">NCTC11865</strain>
    </source>
</reference>
<feature type="compositionally biased region" description="Polar residues" evidence="1">
    <location>
        <begin position="24"/>
        <end position="37"/>
    </location>
</feature>
<evidence type="ECO:0000256" key="1">
    <source>
        <dbReference type="SAM" id="MobiDB-lite"/>
    </source>
</evidence>
<name>A0A239WS13_9ACTN</name>
<feature type="transmembrane region" description="Helical" evidence="2">
    <location>
        <begin position="132"/>
        <end position="151"/>
    </location>
</feature>
<organism evidence="3 4">
    <name type="scientific">Cutibacterium granulosum</name>
    <dbReference type="NCBI Taxonomy" id="33011"/>
    <lineage>
        <taxon>Bacteria</taxon>
        <taxon>Bacillati</taxon>
        <taxon>Actinomycetota</taxon>
        <taxon>Actinomycetes</taxon>
        <taxon>Propionibacteriales</taxon>
        <taxon>Propionibacteriaceae</taxon>
        <taxon>Cutibacterium</taxon>
    </lineage>
</organism>
<feature type="transmembrane region" description="Helical" evidence="2">
    <location>
        <begin position="163"/>
        <end position="183"/>
    </location>
</feature>
<gene>
    <name evidence="3" type="primary">yhaI</name>
    <name evidence="3" type="ORF">SAMEA4412665_01482</name>
</gene>
<protein>
    <submittedName>
        <fullName evidence="3">Inner membrane protein yhaI</fullName>
    </submittedName>
</protein>
<dbReference type="Pfam" id="PF05656">
    <property type="entry name" value="DUF805"/>
    <property type="match status" value="1"/>
</dbReference>
<proteinExistence type="predicted"/>
<keyword evidence="2" id="KW-0472">Membrane</keyword>
<keyword evidence="2" id="KW-0812">Transmembrane</keyword>
<evidence type="ECO:0000256" key="2">
    <source>
        <dbReference type="SAM" id="Phobius"/>
    </source>
</evidence>